<dbReference type="GO" id="GO:0003677">
    <property type="term" value="F:DNA binding"/>
    <property type="evidence" value="ECO:0007669"/>
    <property type="project" value="UniProtKB-UniRule"/>
</dbReference>
<dbReference type="InterPro" id="IPR001647">
    <property type="entry name" value="HTH_TetR"/>
</dbReference>
<dbReference type="PROSITE" id="PS50977">
    <property type="entry name" value="HTH_TETR_2"/>
    <property type="match status" value="1"/>
</dbReference>
<dbReference type="PANTHER" id="PTHR43479:SF7">
    <property type="entry name" value="TETR-FAMILY TRANSCRIPTIONAL REGULATOR"/>
    <property type="match status" value="1"/>
</dbReference>
<dbReference type="SUPFAM" id="SSF46689">
    <property type="entry name" value="Homeodomain-like"/>
    <property type="match status" value="1"/>
</dbReference>
<dbReference type="HOGENOM" id="CLU_087539_0_0_9"/>
<dbReference type="Gene3D" id="1.10.357.10">
    <property type="entry name" value="Tetracycline Repressor, domain 2"/>
    <property type="match status" value="1"/>
</dbReference>
<organism evidence="4 5">
    <name type="scientific">Hungatella hathewayi DSM 13479</name>
    <dbReference type="NCBI Taxonomy" id="566550"/>
    <lineage>
        <taxon>Bacteria</taxon>
        <taxon>Bacillati</taxon>
        <taxon>Bacillota</taxon>
        <taxon>Clostridia</taxon>
        <taxon>Lachnospirales</taxon>
        <taxon>Lachnospiraceae</taxon>
        <taxon>Hungatella</taxon>
    </lineage>
</organism>
<feature type="DNA-binding region" description="H-T-H motif" evidence="2">
    <location>
        <begin position="63"/>
        <end position="82"/>
    </location>
</feature>
<proteinExistence type="predicted"/>
<comment type="caution">
    <text evidence="4">The sequence shown here is derived from an EMBL/GenBank/DDBJ whole genome shotgun (WGS) entry which is preliminary data.</text>
</comment>
<gene>
    <name evidence="4" type="ORF">CLOSTHATH_03886</name>
</gene>
<keyword evidence="1 2" id="KW-0238">DNA-binding</keyword>
<evidence type="ECO:0000259" key="3">
    <source>
        <dbReference type="PROSITE" id="PS50977"/>
    </source>
</evidence>
<evidence type="ECO:0000313" key="4">
    <source>
        <dbReference type="EMBL" id="EFC97923.1"/>
    </source>
</evidence>
<dbReference type="InterPro" id="IPR009057">
    <property type="entry name" value="Homeodomain-like_sf"/>
</dbReference>
<dbReference type="InterPro" id="IPR050624">
    <property type="entry name" value="HTH-type_Tx_Regulator"/>
</dbReference>
<evidence type="ECO:0000256" key="2">
    <source>
        <dbReference type="PROSITE-ProRule" id="PRU00335"/>
    </source>
</evidence>
<dbReference type="InterPro" id="IPR039532">
    <property type="entry name" value="TetR_C_Firmicutes"/>
</dbReference>
<dbReference type="EMBL" id="ACIO01000327">
    <property type="protein sequence ID" value="EFC97923.1"/>
    <property type="molecule type" value="Genomic_DNA"/>
</dbReference>
<feature type="domain" description="HTH tetR-type" evidence="3">
    <location>
        <begin position="40"/>
        <end position="100"/>
    </location>
</feature>
<evidence type="ECO:0000313" key="5">
    <source>
        <dbReference type="Proteomes" id="UP000004968"/>
    </source>
</evidence>
<reference evidence="4 5" key="1">
    <citation type="submission" date="2010-01" db="EMBL/GenBank/DDBJ databases">
        <authorList>
            <person name="Weinstock G."/>
            <person name="Sodergren E."/>
            <person name="Clifton S."/>
            <person name="Fulton L."/>
            <person name="Fulton B."/>
            <person name="Courtney L."/>
            <person name="Fronick C."/>
            <person name="Harrison M."/>
            <person name="Strong C."/>
            <person name="Farmer C."/>
            <person name="Delahaunty K."/>
            <person name="Markovic C."/>
            <person name="Hall O."/>
            <person name="Minx P."/>
            <person name="Tomlinson C."/>
            <person name="Mitreva M."/>
            <person name="Nelson J."/>
            <person name="Hou S."/>
            <person name="Wollam A."/>
            <person name="Pepin K.H."/>
            <person name="Johnson M."/>
            <person name="Bhonagiri V."/>
            <person name="Nash W.E."/>
            <person name="Warren W."/>
            <person name="Chinwalla A."/>
            <person name="Mardis E.R."/>
            <person name="Wilson R.K."/>
        </authorList>
    </citation>
    <scope>NUCLEOTIDE SEQUENCE [LARGE SCALE GENOMIC DNA]</scope>
    <source>
        <strain evidence="4 5">DSM 13479</strain>
    </source>
</reference>
<sequence length="222" mass="25815">MISTTYSLLCLISIETDKFVFKQDCEEKNMESQKEDRRIRRTQKMLKDSLIELMTERDFKNISVKDITERADLNRGTFYNHYTDTYDLLQKMESDVLADFQDMIDNFLCSSKNGSLMPILLPVIQYIEENVKIARILFENSASSDFAYRFHQLISDNGTAIFKKQYPGIDDVSLSYFIEFITFGLTGVLRCWINNGMKESKEKIAEIADKSAMQVAQNLWGH</sequence>
<dbReference type="PANTHER" id="PTHR43479">
    <property type="entry name" value="ACREF/ENVCD OPERON REPRESSOR-RELATED"/>
    <property type="match status" value="1"/>
</dbReference>
<evidence type="ECO:0000256" key="1">
    <source>
        <dbReference type="ARBA" id="ARBA00023125"/>
    </source>
</evidence>
<dbReference type="Pfam" id="PF14278">
    <property type="entry name" value="TetR_C_8"/>
    <property type="match status" value="1"/>
</dbReference>
<accession>D3AJU3</accession>
<protein>
    <submittedName>
        <fullName evidence="4">Transcriptional regulator, TetR family</fullName>
    </submittedName>
</protein>
<dbReference type="Proteomes" id="UP000004968">
    <property type="component" value="Unassembled WGS sequence"/>
</dbReference>
<dbReference type="AlphaFoldDB" id="D3AJU3"/>
<name>D3AJU3_9FIRM</name>
<dbReference type="Pfam" id="PF00440">
    <property type="entry name" value="TetR_N"/>
    <property type="match status" value="1"/>
</dbReference>